<dbReference type="AlphaFoldDB" id="A0AAQ1RVX1"/>
<dbReference type="RefSeq" id="WP_143161600.1">
    <property type="nucleotide sequence ID" value="NZ_FQVY01000002.1"/>
</dbReference>
<keyword evidence="4" id="KW-1185">Reference proteome</keyword>
<dbReference type="EMBL" id="FQVY01000002">
    <property type="protein sequence ID" value="SHG10794.1"/>
    <property type="molecule type" value="Genomic_DNA"/>
</dbReference>
<evidence type="ECO:0000313" key="2">
    <source>
        <dbReference type="EMBL" id="SHG10794.1"/>
    </source>
</evidence>
<reference evidence="3" key="1">
    <citation type="submission" date="2016-11" db="EMBL/GenBank/DDBJ databases">
        <authorList>
            <person name="Jaros S."/>
            <person name="Januszkiewicz K."/>
            <person name="Wedrychowicz H."/>
        </authorList>
    </citation>
    <scope>NUCLEOTIDE SEQUENCE [LARGE SCALE GENOMIC DNA]</scope>
    <source>
        <strain evidence="3">DSM 4029</strain>
    </source>
</reference>
<proteinExistence type="predicted"/>
<sequence>MREITRAEAVARRLAAHHLTAPLCGPGAVEQALPLGVQDSPPGMGEAALFCRVGDLAPGWVEEAVASGALCRCWSFRGAPYLFPAVQRGLFLGALCAQEGEEWIYAYPGFAPVAARLGLGADRLLPLLCQAAEELPAPVTGKAELDRQLADRIAPRLPAGVREGWEGPSLYGPDQRLGEAAVSFLLRACALQGHLVLGPRQGRSPLFWPGNWGRERLAPADPALLGAPGQRELARRFLALYGPATEGEFAAFLGCCPRQGRRLWALAEEVGEPVTFLGRPALALAEGDCPATPRGVQLLPPYDPYLYGGRRWLCEEGLAGQLWKTVGNPGALLRDGIAVGWWRGKTSGRNWSVRLMGSPLSPGEREAAVAWLERYATFRGLRLKAVAWPE</sequence>
<dbReference type="GO" id="GO:0003677">
    <property type="term" value="F:DNA binding"/>
    <property type="evidence" value="ECO:0007669"/>
    <property type="project" value="UniProtKB-KW"/>
</dbReference>
<organism evidence="2 3">
    <name type="scientific">Bittarella massiliensis</name>
    <name type="common">ex Durand et al. 2017</name>
    <dbReference type="NCBI Taxonomy" id="1720313"/>
    <lineage>
        <taxon>Bacteria</taxon>
        <taxon>Bacillati</taxon>
        <taxon>Bacillota</taxon>
        <taxon>Clostridia</taxon>
        <taxon>Eubacteriales</taxon>
        <taxon>Oscillospiraceae</taxon>
        <taxon>Bittarella (ex Durand et al. 2017)</taxon>
    </lineage>
</organism>
<evidence type="ECO:0000313" key="1">
    <source>
        <dbReference type="EMBL" id="MZL69057.1"/>
    </source>
</evidence>
<dbReference type="InterPro" id="IPR009351">
    <property type="entry name" value="AlkZ-like"/>
</dbReference>
<reference evidence="1 4" key="3">
    <citation type="journal article" date="2019" name="Nat. Med.">
        <title>A library of human gut bacterial isolates paired with longitudinal multiomics data enables mechanistic microbiome research.</title>
        <authorList>
            <person name="Poyet M."/>
            <person name="Groussin M."/>
            <person name="Gibbons S.M."/>
            <person name="Avila-Pacheco J."/>
            <person name="Jiang X."/>
            <person name="Kearney S.M."/>
            <person name="Perrotta A.R."/>
            <person name="Berdy B."/>
            <person name="Zhao S."/>
            <person name="Lieberman T.D."/>
            <person name="Swanson P.K."/>
            <person name="Smith M."/>
            <person name="Roesemann S."/>
            <person name="Alexander J.E."/>
            <person name="Rich S.A."/>
            <person name="Livny J."/>
            <person name="Vlamakis H."/>
            <person name="Clish C."/>
            <person name="Bullock K."/>
            <person name="Deik A."/>
            <person name="Scott J."/>
            <person name="Pierce K.A."/>
            <person name="Xavier R.J."/>
            <person name="Alm E.J."/>
        </authorList>
    </citation>
    <scope>NUCLEOTIDE SEQUENCE [LARGE SCALE GENOMIC DNA]</scope>
    <source>
        <strain evidence="1 4">BIOML-A2</strain>
    </source>
</reference>
<dbReference type="Proteomes" id="UP000184089">
    <property type="component" value="Unassembled WGS sequence"/>
</dbReference>
<name>A0AAQ1RVX1_9FIRM</name>
<reference evidence="2" key="2">
    <citation type="submission" date="2016-11" db="EMBL/GenBank/DDBJ databases">
        <authorList>
            <person name="Varghese N."/>
            <person name="Submissions S."/>
        </authorList>
    </citation>
    <scope>NUCLEOTIDE SEQUENCE</scope>
    <source>
        <strain evidence="2">DSM 4029</strain>
    </source>
</reference>
<gene>
    <name evidence="1" type="ORF">GT747_04640</name>
    <name evidence="2" type="ORF">SAMN05444424_1500</name>
</gene>
<evidence type="ECO:0000313" key="3">
    <source>
        <dbReference type="Proteomes" id="UP000184089"/>
    </source>
</evidence>
<protein>
    <submittedName>
        <fullName evidence="2">Winged helix DNA-binding domain-containing protein</fullName>
    </submittedName>
</protein>
<dbReference type="PANTHER" id="PTHR38479:SF2">
    <property type="entry name" value="WINGED HELIX DNA-BINDING DOMAIN-CONTAINING PROTEIN"/>
    <property type="match status" value="1"/>
</dbReference>
<accession>A0AAQ1RVX1</accession>
<keyword evidence="2" id="KW-0238">DNA-binding</keyword>
<dbReference type="EMBL" id="WWVX01000002">
    <property type="protein sequence ID" value="MZL69057.1"/>
    <property type="molecule type" value="Genomic_DNA"/>
</dbReference>
<dbReference type="Pfam" id="PF06224">
    <property type="entry name" value="AlkZ-like"/>
    <property type="match status" value="1"/>
</dbReference>
<comment type="caution">
    <text evidence="2">The sequence shown here is derived from an EMBL/GenBank/DDBJ whole genome shotgun (WGS) entry which is preliminary data.</text>
</comment>
<dbReference type="Proteomes" id="UP000474718">
    <property type="component" value="Unassembled WGS sequence"/>
</dbReference>
<evidence type="ECO:0000313" key="4">
    <source>
        <dbReference type="Proteomes" id="UP000474718"/>
    </source>
</evidence>
<dbReference type="PANTHER" id="PTHR38479">
    <property type="entry name" value="LMO0824 PROTEIN"/>
    <property type="match status" value="1"/>
</dbReference>